<gene>
    <name evidence="3" type="ORF">VE01_03059</name>
</gene>
<feature type="compositionally biased region" description="Basic and acidic residues" evidence="2">
    <location>
        <begin position="37"/>
        <end position="57"/>
    </location>
</feature>
<dbReference type="AlphaFoldDB" id="A0A1B8GR74"/>
<feature type="region of interest" description="Disordered" evidence="2">
    <location>
        <begin position="1"/>
        <end position="110"/>
    </location>
</feature>
<feature type="compositionally biased region" description="Basic and acidic residues" evidence="2">
    <location>
        <begin position="73"/>
        <end position="92"/>
    </location>
</feature>
<proteinExistence type="predicted"/>
<organism evidence="3 4">
    <name type="scientific">Pseudogymnoascus verrucosus</name>
    <dbReference type="NCBI Taxonomy" id="342668"/>
    <lineage>
        <taxon>Eukaryota</taxon>
        <taxon>Fungi</taxon>
        <taxon>Dikarya</taxon>
        <taxon>Ascomycota</taxon>
        <taxon>Pezizomycotina</taxon>
        <taxon>Leotiomycetes</taxon>
        <taxon>Thelebolales</taxon>
        <taxon>Thelebolaceae</taxon>
        <taxon>Pseudogymnoascus</taxon>
    </lineage>
</organism>
<dbReference type="Proteomes" id="UP000091956">
    <property type="component" value="Unassembled WGS sequence"/>
</dbReference>
<feature type="region of interest" description="Disordered" evidence="2">
    <location>
        <begin position="863"/>
        <end position="949"/>
    </location>
</feature>
<dbReference type="RefSeq" id="XP_059319846.1">
    <property type="nucleotide sequence ID" value="XM_059463501.1"/>
</dbReference>
<evidence type="ECO:0000313" key="3">
    <source>
        <dbReference type="EMBL" id="OBT98336.2"/>
    </source>
</evidence>
<keyword evidence="1" id="KW-0175">Coiled coil</keyword>
<accession>A0A1B8GR74</accession>
<dbReference type="EMBL" id="KV460217">
    <property type="protein sequence ID" value="OBT98336.2"/>
    <property type="molecule type" value="Genomic_DNA"/>
</dbReference>
<feature type="compositionally biased region" description="Basic and acidic residues" evidence="2">
    <location>
        <begin position="1"/>
        <end position="10"/>
    </location>
</feature>
<feature type="compositionally biased region" description="Polar residues" evidence="2">
    <location>
        <begin position="444"/>
        <end position="465"/>
    </location>
</feature>
<evidence type="ECO:0000256" key="2">
    <source>
        <dbReference type="SAM" id="MobiDB-lite"/>
    </source>
</evidence>
<dbReference type="GeneID" id="28836445"/>
<sequence>MSGDRSHWDSRQNSPRSPHRGGRGGGRGQYRGRGRGSYHEDRSREDQDERERERRAAAAENYRNNRGQYSPAEYRDRNRDNGTSRDSSEHGYRRTLPKPQESTPSTPTRCGLGTEFASAIQSLAEWTTEEKNLRLRCERARQDCDEARYIFDSGKPTHSQFPIEAERAKERYAKEKSALEALEAKLKEANSKISSTTTVVAQHYDSLISSKGGARSFQLGTGIENGLSEADDKFLKLERDMKAENRKLQEEFDLRLKGAEDRIRSDSRDQVVAMNSSILSKTDNLLTLSRDVLELKKHSDYHKNQLSQQQDQLREYKTAIKKLGGAPVNGYSSDAPSPGDEKTLMRIQSVETQLAAEHSSNLKLASRIETVEQVQTTNTLAMQQEIQLAVANTSSLELVPRIDAIERSQAAMLQIQDNFEQLQHNVGGFDDDLSRHDQRIKALESSSDRPQLSDTTGPGNDTTPVASLVTQQINALKNYMSESIVEIKASQDASDGAHGSLIQGLLGNVSTMEARVAGLMNGVEALHAQQKATFDELRQLLRRVGSLESDFVHMKPVKAVAPLNGSENAASASTTGFLQNGVHAPGIDWGPALNSLSSEVADINRRLAETKQFEAGINMGIRNLDTRMNNIFTDHLSKQILGQLQTVYPNLVQVETLVRDLNTRMGLVEGTFHNHTESIGYIRDSQDAVQGRLRTWESNYTTAIANLSTAVDSVRDSVHILQSPGVGFRTPGGSNEQDAIQGRQQAGDNNYTTTIANLSAAVDSIKGSVSILQSQADGSKAYLKEEMTVRMDSLFKDLKEHIEAVSKRLQRQIEDIEHLIEFDEDGKVQSVKEAIHVLTENYGKMMGEFDALDYQVQKLKAESASSREGSAVNQPQVGKVQETVPSASGPRAVSTALPSPASLISRQSGNKRSAPSSPSARSQVSGQKQTSKRRREAQGPFVFSDGDQE</sequence>
<evidence type="ECO:0000313" key="4">
    <source>
        <dbReference type="Proteomes" id="UP000091956"/>
    </source>
</evidence>
<feature type="compositionally biased region" description="Polar residues" evidence="2">
    <location>
        <begin position="902"/>
        <end position="911"/>
    </location>
</feature>
<keyword evidence="4" id="KW-1185">Reference proteome</keyword>
<reference evidence="3 4" key="1">
    <citation type="submission" date="2016-03" db="EMBL/GenBank/DDBJ databases">
        <title>Comparative genomics of Pseudogymnoascus destructans, the fungus causing white-nose syndrome of bats.</title>
        <authorList>
            <person name="Palmer J.M."/>
            <person name="Drees K.P."/>
            <person name="Foster J.T."/>
            <person name="Lindner D.L."/>
        </authorList>
    </citation>
    <scope>NUCLEOTIDE SEQUENCE [LARGE SCALE GENOMIC DNA]</scope>
    <source>
        <strain evidence="3 4">UAMH 10579</strain>
    </source>
</reference>
<feature type="region of interest" description="Disordered" evidence="2">
    <location>
        <begin position="442"/>
        <end position="465"/>
    </location>
</feature>
<feature type="compositionally biased region" description="Low complexity" evidence="2">
    <location>
        <begin position="912"/>
        <end position="922"/>
    </location>
</feature>
<protein>
    <submittedName>
        <fullName evidence="3">Uncharacterized protein</fullName>
    </submittedName>
</protein>
<name>A0A1B8GR74_9PEZI</name>
<evidence type="ECO:0000256" key="1">
    <source>
        <dbReference type="SAM" id="Coils"/>
    </source>
</evidence>
<feature type="compositionally biased region" description="Polar residues" evidence="2">
    <location>
        <begin position="863"/>
        <end position="876"/>
    </location>
</feature>
<feature type="coiled-coil region" evidence="1">
    <location>
        <begin position="123"/>
        <end position="199"/>
    </location>
</feature>
<reference evidence="4" key="2">
    <citation type="journal article" date="2018" name="Nat. Commun.">
        <title>Extreme sensitivity to ultraviolet light in the fungal pathogen causing white-nose syndrome of bats.</title>
        <authorList>
            <person name="Palmer J.M."/>
            <person name="Drees K.P."/>
            <person name="Foster J.T."/>
            <person name="Lindner D.L."/>
        </authorList>
    </citation>
    <scope>NUCLEOTIDE SEQUENCE [LARGE SCALE GENOMIC DNA]</scope>
    <source>
        <strain evidence="4">UAMH 10579</strain>
    </source>
</reference>